<dbReference type="Gene3D" id="3.40.630.30">
    <property type="match status" value="1"/>
</dbReference>
<evidence type="ECO:0000313" key="5">
    <source>
        <dbReference type="Proteomes" id="UP001597475"/>
    </source>
</evidence>
<dbReference type="CDD" id="cd04301">
    <property type="entry name" value="NAT_SF"/>
    <property type="match status" value="2"/>
</dbReference>
<feature type="domain" description="N-acetyltransferase" evidence="3">
    <location>
        <begin position="3"/>
        <end position="156"/>
    </location>
</feature>
<dbReference type="EMBL" id="JBHUMK010000043">
    <property type="protein sequence ID" value="MFD2609717.1"/>
    <property type="molecule type" value="Genomic_DNA"/>
</dbReference>
<keyword evidence="2 4" id="KW-0012">Acyltransferase</keyword>
<dbReference type="PROSITE" id="PS51186">
    <property type="entry name" value="GNAT"/>
    <property type="match status" value="2"/>
</dbReference>
<comment type="caution">
    <text evidence="4">The sequence shown here is derived from an EMBL/GenBank/DDBJ whole genome shotgun (WGS) entry which is preliminary data.</text>
</comment>
<keyword evidence="1 4" id="KW-0808">Transferase</keyword>
<dbReference type="GO" id="GO:0016746">
    <property type="term" value="F:acyltransferase activity"/>
    <property type="evidence" value="ECO:0007669"/>
    <property type="project" value="UniProtKB-KW"/>
</dbReference>
<dbReference type="PANTHER" id="PTHR43877">
    <property type="entry name" value="AMINOALKYLPHOSPHONATE N-ACETYLTRANSFERASE-RELATED-RELATED"/>
    <property type="match status" value="1"/>
</dbReference>
<organism evidence="4 5">
    <name type="scientific">Deinococcus taklimakanensis</name>
    <dbReference type="NCBI Taxonomy" id="536443"/>
    <lineage>
        <taxon>Bacteria</taxon>
        <taxon>Thermotogati</taxon>
        <taxon>Deinococcota</taxon>
        <taxon>Deinococci</taxon>
        <taxon>Deinococcales</taxon>
        <taxon>Deinococcaceae</taxon>
        <taxon>Deinococcus</taxon>
    </lineage>
</organism>
<dbReference type="InterPro" id="IPR016181">
    <property type="entry name" value="Acyl_CoA_acyltransferase"/>
</dbReference>
<evidence type="ECO:0000313" key="4">
    <source>
        <dbReference type="EMBL" id="MFD2609717.1"/>
    </source>
</evidence>
<sequence>MSLQIRPSTFADSPALAELLRAAQARRAASAPELKRLVGQLREHPVRPHFHELLAEDRGRLVGHLMVYQNVGRFHPGHYDVEIAVHPDAQGRGLGRRLAQEAQAHLSALNPEKLLSGTYEHHERGLAFLAQQGFTERFRYFDNVLDLRTWEAERWPVPALGGGLRLLTLADLIAGQGEEAAWRAFHAAFAEARQDAPSEEPPAPTLYEVFRQRAQAPGYSPQSVFLAVTGGGEVVAVTELKTDPQDAALMHIGLTGTRRAWRRRGLALALKLAGMHWAQASGARHIKTGNATSNAAILAINGRLGFRPERVRVEFARTL</sequence>
<name>A0ABW5P6K8_9DEIO</name>
<feature type="domain" description="N-acetyltransferase" evidence="3">
    <location>
        <begin position="179"/>
        <end position="319"/>
    </location>
</feature>
<dbReference type="Pfam" id="PF00583">
    <property type="entry name" value="Acetyltransf_1"/>
    <property type="match status" value="2"/>
</dbReference>
<dbReference type="SUPFAM" id="SSF55729">
    <property type="entry name" value="Acyl-CoA N-acyltransferases (Nat)"/>
    <property type="match status" value="2"/>
</dbReference>
<reference evidence="5" key="1">
    <citation type="journal article" date="2019" name="Int. J. Syst. Evol. Microbiol.">
        <title>The Global Catalogue of Microorganisms (GCM) 10K type strain sequencing project: providing services to taxonomists for standard genome sequencing and annotation.</title>
        <authorList>
            <consortium name="The Broad Institute Genomics Platform"/>
            <consortium name="The Broad Institute Genome Sequencing Center for Infectious Disease"/>
            <person name="Wu L."/>
            <person name="Ma J."/>
        </authorList>
    </citation>
    <scope>NUCLEOTIDE SEQUENCE [LARGE SCALE GENOMIC DNA]</scope>
    <source>
        <strain evidence="5">KCTC 33842</strain>
    </source>
</reference>
<dbReference type="InterPro" id="IPR050832">
    <property type="entry name" value="Bact_Acetyltransf"/>
</dbReference>
<evidence type="ECO:0000256" key="2">
    <source>
        <dbReference type="ARBA" id="ARBA00023315"/>
    </source>
</evidence>
<keyword evidence="5" id="KW-1185">Reference proteome</keyword>
<dbReference type="InterPro" id="IPR000182">
    <property type="entry name" value="GNAT_dom"/>
</dbReference>
<dbReference type="RefSeq" id="WP_386845312.1">
    <property type="nucleotide sequence ID" value="NZ_JBHUMK010000043.1"/>
</dbReference>
<dbReference type="PANTHER" id="PTHR43877:SF6">
    <property type="entry name" value="GCN5-RELATED N-ACETYLTRANSFERASE"/>
    <property type="match status" value="1"/>
</dbReference>
<protein>
    <submittedName>
        <fullName evidence="4">GNAT family N-acetyltransferase</fullName>
        <ecNumber evidence="4">2.3.-.-</ecNumber>
    </submittedName>
</protein>
<dbReference type="Proteomes" id="UP001597475">
    <property type="component" value="Unassembled WGS sequence"/>
</dbReference>
<proteinExistence type="predicted"/>
<accession>A0ABW5P6K8</accession>
<evidence type="ECO:0000256" key="1">
    <source>
        <dbReference type="ARBA" id="ARBA00022679"/>
    </source>
</evidence>
<dbReference type="EC" id="2.3.-.-" evidence="4"/>
<evidence type="ECO:0000259" key="3">
    <source>
        <dbReference type="PROSITE" id="PS51186"/>
    </source>
</evidence>
<gene>
    <name evidence="4" type="ORF">ACFSR9_09765</name>
</gene>